<keyword evidence="3" id="KW-0540">Nuclease</keyword>
<protein>
    <submittedName>
        <fullName evidence="3">HNH endonuclease</fullName>
    </submittedName>
</protein>
<organism evidence="3 4">
    <name type="scientific">Bifidobacterium pullorum subsp. gallinarum</name>
    <dbReference type="NCBI Taxonomy" id="78344"/>
    <lineage>
        <taxon>Bacteria</taxon>
        <taxon>Bacillati</taxon>
        <taxon>Actinomycetota</taxon>
        <taxon>Actinomycetes</taxon>
        <taxon>Bifidobacteriales</taxon>
        <taxon>Bifidobacteriaceae</taxon>
        <taxon>Bifidobacterium</taxon>
    </lineage>
</organism>
<dbReference type="SMART" id="SM00507">
    <property type="entry name" value="HNHc"/>
    <property type="match status" value="1"/>
</dbReference>
<keyword evidence="3" id="KW-0378">Hydrolase</keyword>
<dbReference type="InterPro" id="IPR003615">
    <property type="entry name" value="HNH_nuc"/>
</dbReference>
<dbReference type="CDD" id="cd00085">
    <property type="entry name" value="HNHc"/>
    <property type="match status" value="1"/>
</dbReference>
<evidence type="ECO:0000259" key="2">
    <source>
        <dbReference type="SMART" id="SM00507"/>
    </source>
</evidence>
<evidence type="ECO:0000313" key="4">
    <source>
        <dbReference type="Proteomes" id="UP000293589"/>
    </source>
</evidence>
<name>A0A4P6DY63_9BIFI</name>
<evidence type="ECO:0000256" key="1">
    <source>
        <dbReference type="SAM" id="MobiDB-lite"/>
    </source>
</evidence>
<accession>A0A4P6DY63</accession>
<sequence length="116" mass="13488">MSARSNPRRANGWRRDQQRRRWESRGLPCYICGRPIDYSLPSTDPYGFVVDETIPLKHGGTMSMDNQGPAHRWCNRVKSTHSLAWARRKVHELIKQGAQLHRDAMTEQPVRSSGWF</sequence>
<dbReference type="Gene3D" id="1.10.30.50">
    <property type="match status" value="1"/>
</dbReference>
<dbReference type="RefSeq" id="WP_129237268.1">
    <property type="nucleotide sequence ID" value="NZ_CP035464.1"/>
</dbReference>
<keyword evidence="3" id="KW-0255">Endonuclease</keyword>
<reference evidence="3 4" key="1">
    <citation type="submission" date="2019-01" db="EMBL/GenBank/DDBJ databases">
        <title>Complete genome sequence of Bifidobacterium gallinarum CACC 514.</title>
        <authorList>
            <person name="Jung M."/>
        </authorList>
    </citation>
    <scope>NUCLEOTIDE SEQUENCE [LARGE SCALE GENOMIC DNA]</scope>
    <source>
        <strain evidence="3 4">CACC 514</strain>
    </source>
</reference>
<dbReference type="Proteomes" id="UP000293589">
    <property type="component" value="Chromosome"/>
</dbReference>
<dbReference type="EMBL" id="CP035464">
    <property type="protein sequence ID" value="QAY32818.1"/>
    <property type="molecule type" value="Genomic_DNA"/>
</dbReference>
<dbReference type="AlphaFoldDB" id="A0A4P6DY63"/>
<proteinExistence type="predicted"/>
<evidence type="ECO:0000313" key="3">
    <source>
        <dbReference type="EMBL" id="QAY32818.1"/>
    </source>
</evidence>
<dbReference type="KEGG" id="bgx:ESN35_04855"/>
<gene>
    <name evidence="3" type="ORF">ESN35_04855</name>
</gene>
<feature type="region of interest" description="Disordered" evidence="1">
    <location>
        <begin position="1"/>
        <end position="20"/>
    </location>
</feature>
<feature type="domain" description="HNH nuclease" evidence="2">
    <location>
        <begin position="17"/>
        <end position="76"/>
    </location>
</feature>
<dbReference type="GO" id="GO:0004519">
    <property type="term" value="F:endonuclease activity"/>
    <property type="evidence" value="ECO:0007669"/>
    <property type="project" value="UniProtKB-KW"/>
</dbReference>